<dbReference type="AlphaFoldDB" id="A0AB34JZ46"/>
<proteinExistence type="predicted"/>
<dbReference type="EMBL" id="JBGBPQ010000003">
    <property type="protein sequence ID" value="KAL1526387.1"/>
    <property type="molecule type" value="Genomic_DNA"/>
</dbReference>
<organism evidence="2 3">
    <name type="scientific">Prymnesium parvum</name>
    <name type="common">Toxic golden alga</name>
    <dbReference type="NCBI Taxonomy" id="97485"/>
    <lineage>
        <taxon>Eukaryota</taxon>
        <taxon>Haptista</taxon>
        <taxon>Haptophyta</taxon>
        <taxon>Prymnesiophyceae</taxon>
        <taxon>Prymnesiales</taxon>
        <taxon>Prymnesiaceae</taxon>
        <taxon>Prymnesium</taxon>
    </lineage>
</organism>
<dbReference type="InterPro" id="IPR036047">
    <property type="entry name" value="F-box-like_dom_sf"/>
</dbReference>
<dbReference type="SUPFAM" id="SSF81383">
    <property type="entry name" value="F-box domain"/>
    <property type="match status" value="1"/>
</dbReference>
<dbReference type="SUPFAM" id="SSF101898">
    <property type="entry name" value="NHL repeat"/>
    <property type="match status" value="1"/>
</dbReference>
<feature type="domain" description="F-box" evidence="1">
    <location>
        <begin position="1"/>
        <end position="42"/>
    </location>
</feature>
<reference evidence="2 3" key="1">
    <citation type="journal article" date="2024" name="Science">
        <title>Giant polyketide synthase enzymes in the biosynthesis of giant marine polyether toxins.</title>
        <authorList>
            <person name="Fallon T.R."/>
            <person name="Shende V.V."/>
            <person name="Wierzbicki I.H."/>
            <person name="Pendleton A.L."/>
            <person name="Watervoot N.F."/>
            <person name="Auber R.P."/>
            <person name="Gonzalez D.J."/>
            <person name="Wisecaver J.H."/>
            <person name="Moore B.S."/>
        </authorList>
    </citation>
    <scope>NUCLEOTIDE SEQUENCE [LARGE SCALE GENOMIC DNA]</scope>
    <source>
        <strain evidence="2 3">12B1</strain>
    </source>
</reference>
<dbReference type="Proteomes" id="UP001515480">
    <property type="component" value="Unassembled WGS sequence"/>
</dbReference>
<keyword evidence="3" id="KW-1185">Reference proteome</keyword>
<evidence type="ECO:0000259" key="1">
    <source>
        <dbReference type="PROSITE" id="PS50181"/>
    </source>
</evidence>
<dbReference type="PROSITE" id="PS50181">
    <property type="entry name" value="FBOX"/>
    <property type="match status" value="1"/>
</dbReference>
<evidence type="ECO:0000313" key="2">
    <source>
        <dbReference type="EMBL" id="KAL1526387.1"/>
    </source>
</evidence>
<dbReference type="InterPro" id="IPR011042">
    <property type="entry name" value="6-blade_b-propeller_TolB-like"/>
</dbReference>
<dbReference type="Pfam" id="PF12937">
    <property type="entry name" value="F-box-like"/>
    <property type="match status" value="1"/>
</dbReference>
<gene>
    <name evidence="2" type="ORF">AB1Y20_015100</name>
</gene>
<protein>
    <recommendedName>
        <fullName evidence="1">F-box domain-containing protein</fullName>
    </recommendedName>
</protein>
<dbReference type="CDD" id="cd09917">
    <property type="entry name" value="F-box_SF"/>
    <property type="match status" value="1"/>
</dbReference>
<dbReference type="Gene3D" id="2.120.10.30">
    <property type="entry name" value="TolB, C-terminal domain"/>
    <property type="match status" value="1"/>
</dbReference>
<sequence length="227" mass="24488">MHALPLELLHHIVQHLSAREMMQLAATSRLFDDLTNAVALRLCTLQGITSRGLWCGKRSWRVQLHGRSFRKAGARVHSQLGSAGTRNSRRPRAFSKPVSVAALSGGRAVVCNMGSHCLSVVRLSDGASLQEISIDGRPSGVCCLPGEGEIVAVCVQARAETGASISGVVNQMDRVEVYALDQGGQRLWSDEGRAGLSYPNGVAVRRAGQLVMADWNNHRTCNASNHR</sequence>
<evidence type="ECO:0000313" key="3">
    <source>
        <dbReference type="Proteomes" id="UP001515480"/>
    </source>
</evidence>
<name>A0AB34JZ46_PRYPA</name>
<dbReference type="InterPro" id="IPR001810">
    <property type="entry name" value="F-box_dom"/>
</dbReference>
<accession>A0AB34JZ46</accession>
<comment type="caution">
    <text evidence="2">The sequence shown here is derived from an EMBL/GenBank/DDBJ whole genome shotgun (WGS) entry which is preliminary data.</text>
</comment>